<dbReference type="PANTHER" id="PTHR40124:SF1">
    <property type="entry name" value="DISAGGREGATASE RELATED REPEAT PROTEIN"/>
    <property type="match status" value="1"/>
</dbReference>
<dbReference type="InterPro" id="IPR048958">
    <property type="entry name" value="Polysacc_lyase_14"/>
</dbReference>
<feature type="domain" description="Polysaccharide lyase 14" evidence="1">
    <location>
        <begin position="117"/>
        <end position="312"/>
    </location>
</feature>
<proteinExistence type="predicted"/>
<keyword evidence="3" id="KW-1185">Reference proteome</keyword>
<dbReference type="GO" id="GO:0016829">
    <property type="term" value="F:lyase activity"/>
    <property type="evidence" value="ECO:0007669"/>
    <property type="project" value="UniProtKB-KW"/>
</dbReference>
<dbReference type="Proteomes" id="UP001464891">
    <property type="component" value="Unassembled WGS sequence"/>
</dbReference>
<dbReference type="Pfam" id="PF21294">
    <property type="entry name" value="Polysacc_lyase_14"/>
    <property type="match status" value="1"/>
</dbReference>
<comment type="caution">
    <text evidence="2">The sequence shown here is derived from an EMBL/GenBank/DDBJ whole genome shotgun (WGS) entry which is preliminary data.</text>
</comment>
<protein>
    <submittedName>
        <fullName evidence="2">Polysaccharide lyase</fullName>
    </submittedName>
</protein>
<keyword evidence="2" id="KW-0456">Lyase</keyword>
<organism evidence="2 3">
    <name type="scientific">Trichocoleus desertorum GB2-A4</name>
    <dbReference type="NCBI Taxonomy" id="2933944"/>
    <lineage>
        <taxon>Bacteria</taxon>
        <taxon>Bacillati</taxon>
        <taxon>Cyanobacteriota</taxon>
        <taxon>Cyanophyceae</taxon>
        <taxon>Leptolyngbyales</taxon>
        <taxon>Trichocoleusaceae</taxon>
        <taxon>Trichocoleus</taxon>
    </lineage>
</organism>
<accession>A0ABV0J1V5</accession>
<dbReference type="Gene3D" id="2.60.120.200">
    <property type="match status" value="1"/>
</dbReference>
<dbReference type="RefSeq" id="WP_190431294.1">
    <property type="nucleotide sequence ID" value="NZ_JAMPKM010000001.1"/>
</dbReference>
<dbReference type="PANTHER" id="PTHR40124">
    <property type="match status" value="1"/>
</dbReference>
<evidence type="ECO:0000313" key="3">
    <source>
        <dbReference type="Proteomes" id="UP001464891"/>
    </source>
</evidence>
<evidence type="ECO:0000313" key="2">
    <source>
        <dbReference type="EMBL" id="MEP0815755.1"/>
    </source>
</evidence>
<evidence type="ECO:0000259" key="1">
    <source>
        <dbReference type="Pfam" id="PF21294"/>
    </source>
</evidence>
<gene>
    <name evidence="2" type="ORF">NC998_01440</name>
</gene>
<dbReference type="EMBL" id="JAMPKM010000001">
    <property type="protein sequence ID" value="MEP0815755.1"/>
    <property type="molecule type" value="Genomic_DNA"/>
</dbReference>
<reference evidence="2 3" key="1">
    <citation type="submission" date="2022-04" db="EMBL/GenBank/DDBJ databases">
        <title>Positive selection, recombination, and allopatry shape intraspecific diversity of widespread and dominant cyanobacteria.</title>
        <authorList>
            <person name="Wei J."/>
            <person name="Shu W."/>
            <person name="Hu C."/>
        </authorList>
    </citation>
    <scope>NUCLEOTIDE SEQUENCE [LARGE SCALE GENOMIC DNA]</scope>
    <source>
        <strain evidence="2 3">GB2-A4</strain>
    </source>
</reference>
<name>A0ABV0J1V5_9CYAN</name>
<sequence length="318" mass="35617">MNSKLSQLHKLEQLAQRLHRQLTFLCLSQRPITLGTVLAISVLSGCAILDPIQVDSSPVPTDIAQTRPEQVATNSSNLLWSSSFDEADWQQHWGTSKRKDWGLENVEIIPDPTGKFSKVLRVNYPARSASPTVARKYKAPLGGCQFLADLNLQPRDTLRLSYYVRFSENFDYIRGGKLPGLFGGDSNSGGDTPNGTDGFSTRFMWRKNGAGELYAYLPTSDEYGTSIGRGQWRFKPGVWYRLEQEVVLNQPGQQDGRVRVWLDGQQVLDQEGLTFRSTDKLKIDGIFFSTFFGGNDPSWATRKDVYVDFADFAVAAVN</sequence>